<evidence type="ECO:0000256" key="7">
    <source>
        <dbReference type="ARBA" id="ARBA00022679"/>
    </source>
</evidence>
<evidence type="ECO:0000256" key="2">
    <source>
        <dbReference type="ARBA" id="ARBA00001933"/>
    </source>
</evidence>
<sequence>MKTEIPYDRFAHVPERIFGLVDLAYNLWWSWHSSATVLFKQLNRAEWKLSRHNPVRMLLETPPRFFERAANNPEYLRRYDIIMFRFRQYMEPTTSWFAQRYPGRVPLTIAYFSSEFGLHHSLPFYAGGLGILAGDHIKAAGDLGLPMVAVGFMYAEGYLHQHMEGNGWQKNVAEILDRDAAPVLRVTGDNGRQLVVQVPLIDPPIYVAVWKVQVGRVPLYLLDTHIDENLPENRSISHRLYLKELECRLRQELVLGIGGRKVLHTLGVDYSAMHLNEGHSAFALLERLRERLVAGMPPDEARERIRGTSVFTTHTPVPAAHDVFPEDLMAKYFRSYCPSLGLDWDEFMALGEDPHNPGASFNMTAFALRMSLFHNAVSQRHGEVTREMWQPLWPDLAVEDVPIDAITNGVHVPTWLNHRIETLLDRYMDPIYPNWREEYDNPIVWEVVDEIPDDELWGEHQWLKMKLFARLRERKRLKWAGHREEPANLAAEGLMLDTTALTIGFARRFAEYKRADLIFEDLDRLDRIVNNRWRPVQFIFAGKAHPADEKGKRILQKIYQYSQDPRFGGRISFIEDYDEQLARYMVHGVDVWMNTPVPLMEASGTSGMKAGMNGVLNLSVLDGWWVEGYNGRNGWAFEGHAPYGGNNRADANTLYDLIENEIAPLYYSRTIDNVPHKWARMMKESIKSIAPQYCSLRMLKQYITNYYPSVCMYAAEPGKPMAGIQEVCPTEPGSGGFMEK</sequence>
<reference evidence="12" key="1">
    <citation type="submission" date="2020-05" db="EMBL/GenBank/DDBJ databases">
        <title>The first insight into the ecology of ammonia-tolerant syntrophic propionate oxidizing bacteria.</title>
        <authorList>
            <person name="Singh A."/>
            <person name="Schnurer A."/>
            <person name="Westerholm M."/>
        </authorList>
    </citation>
    <scope>NUCLEOTIDE SEQUENCE</scope>
    <source>
        <strain evidence="12">MAG54</strain>
    </source>
</reference>
<dbReference type="AlphaFoldDB" id="A0A8T7H3K2"/>
<evidence type="ECO:0000313" key="12">
    <source>
        <dbReference type="EMBL" id="NQS78332.1"/>
    </source>
</evidence>
<name>A0A8T7H3K2_9EURY</name>
<dbReference type="SUPFAM" id="SSF53756">
    <property type="entry name" value="UDP-Glycosyltransferase/glycogen phosphorylase"/>
    <property type="match status" value="1"/>
</dbReference>
<dbReference type="Pfam" id="PF11897">
    <property type="entry name" value="DUF3417"/>
    <property type="match status" value="1"/>
</dbReference>
<feature type="domain" description="DUF3417" evidence="11">
    <location>
        <begin position="13"/>
        <end position="122"/>
    </location>
</feature>
<evidence type="ECO:0000256" key="3">
    <source>
        <dbReference type="ARBA" id="ARBA00006047"/>
    </source>
</evidence>
<dbReference type="InterPro" id="IPR035090">
    <property type="entry name" value="Pyridoxal_P_attach_site"/>
</dbReference>
<keyword evidence="8 10" id="KW-0663">Pyridoxal phosphate</keyword>
<dbReference type="EMBL" id="JABMJE010000076">
    <property type="protein sequence ID" value="NQS78332.1"/>
    <property type="molecule type" value="Genomic_DNA"/>
</dbReference>
<comment type="cofactor">
    <cofactor evidence="2">
        <name>pyridoxal 5'-phosphate</name>
        <dbReference type="ChEBI" id="CHEBI:597326"/>
    </cofactor>
</comment>
<evidence type="ECO:0000256" key="1">
    <source>
        <dbReference type="ARBA" id="ARBA00001275"/>
    </source>
</evidence>
<dbReference type="PANTHER" id="PTHR42655">
    <property type="entry name" value="GLYCOGEN PHOSPHORYLASE"/>
    <property type="match status" value="1"/>
</dbReference>
<comment type="catalytic activity">
    <reaction evidence="1">
        <text>[(1-&gt;4)-alpha-D-glucosyl](n) + phosphate = [(1-&gt;4)-alpha-D-glucosyl](n-1) + alpha-D-glucose 1-phosphate</text>
        <dbReference type="Rhea" id="RHEA:41732"/>
        <dbReference type="Rhea" id="RHEA-COMP:9584"/>
        <dbReference type="Rhea" id="RHEA-COMP:9586"/>
        <dbReference type="ChEBI" id="CHEBI:15444"/>
        <dbReference type="ChEBI" id="CHEBI:43474"/>
        <dbReference type="ChEBI" id="CHEBI:58601"/>
        <dbReference type="EC" id="2.4.1.1"/>
    </reaction>
</comment>
<evidence type="ECO:0000256" key="5">
    <source>
        <dbReference type="ARBA" id="ARBA00022533"/>
    </source>
</evidence>
<evidence type="ECO:0000256" key="4">
    <source>
        <dbReference type="ARBA" id="ARBA00012591"/>
    </source>
</evidence>
<evidence type="ECO:0000256" key="9">
    <source>
        <dbReference type="ARBA" id="ARBA00023277"/>
    </source>
</evidence>
<dbReference type="GO" id="GO:0008184">
    <property type="term" value="F:glycogen phosphorylase activity"/>
    <property type="evidence" value="ECO:0007669"/>
    <property type="project" value="InterPro"/>
</dbReference>
<dbReference type="InterPro" id="IPR011834">
    <property type="entry name" value="Agluc_phsphrylas"/>
</dbReference>
<evidence type="ECO:0000256" key="8">
    <source>
        <dbReference type="ARBA" id="ARBA00022898"/>
    </source>
</evidence>
<organism evidence="12 13">
    <name type="scientific">Methanoculleus bourgensis</name>
    <dbReference type="NCBI Taxonomy" id="83986"/>
    <lineage>
        <taxon>Archaea</taxon>
        <taxon>Methanobacteriati</taxon>
        <taxon>Methanobacteriota</taxon>
        <taxon>Stenosarchaea group</taxon>
        <taxon>Methanomicrobia</taxon>
        <taxon>Methanomicrobiales</taxon>
        <taxon>Methanomicrobiaceae</taxon>
        <taxon>Methanoculleus</taxon>
    </lineage>
</organism>
<dbReference type="Gene3D" id="3.40.50.2000">
    <property type="entry name" value="Glycogen Phosphorylase B"/>
    <property type="match status" value="3"/>
</dbReference>
<keyword evidence="5" id="KW-0021">Allosteric enzyme</keyword>
<dbReference type="EC" id="2.4.1.1" evidence="4"/>
<proteinExistence type="inferred from homology"/>
<dbReference type="InterPro" id="IPR000811">
    <property type="entry name" value="Glyco_trans_35"/>
</dbReference>
<comment type="caution">
    <text evidence="12">The sequence shown here is derived from an EMBL/GenBank/DDBJ whole genome shotgun (WGS) entry which is preliminary data.</text>
</comment>
<gene>
    <name evidence="12" type="primary">glgP</name>
    <name evidence="12" type="ORF">HQQ74_06450</name>
</gene>
<evidence type="ECO:0000313" key="13">
    <source>
        <dbReference type="Proteomes" id="UP000737555"/>
    </source>
</evidence>
<feature type="modified residue" description="N6-(pyridoxal phosphate)lysine" evidence="10">
    <location>
        <position position="609"/>
    </location>
</feature>
<dbReference type="GO" id="GO:0030170">
    <property type="term" value="F:pyridoxal phosphate binding"/>
    <property type="evidence" value="ECO:0007669"/>
    <property type="project" value="InterPro"/>
</dbReference>
<dbReference type="PANTHER" id="PTHR42655:SF1">
    <property type="entry name" value="GLYCOGEN PHOSPHORYLASE"/>
    <property type="match status" value="1"/>
</dbReference>
<dbReference type="InterPro" id="IPR024517">
    <property type="entry name" value="Glycogen_phosphorylase_DUF3417"/>
</dbReference>
<evidence type="ECO:0000256" key="10">
    <source>
        <dbReference type="PIRSR" id="PIRSR000460-1"/>
    </source>
</evidence>
<dbReference type="PIRSF" id="PIRSF000460">
    <property type="entry name" value="Pprylas_GlgP"/>
    <property type="match status" value="1"/>
</dbReference>
<comment type="similarity">
    <text evidence="3">Belongs to the glycogen phosphorylase family.</text>
</comment>
<dbReference type="Pfam" id="PF00343">
    <property type="entry name" value="Phosphorylase"/>
    <property type="match status" value="1"/>
</dbReference>
<accession>A0A8T7H3K2</accession>
<dbReference type="PROSITE" id="PS00102">
    <property type="entry name" value="PHOSPHORYLASE"/>
    <property type="match status" value="1"/>
</dbReference>
<keyword evidence="9" id="KW-0119">Carbohydrate metabolism</keyword>
<keyword evidence="7" id="KW-0808">Transferase</keyword>
<dbReference type="InterPro" id="IPR052182">
    <property type="entry name" value="Glycogen/Maltodextrin_Phosph"/>
</dbReference>
<protein>
    <recommendedName>
        <fullName evidence="4">glycogen phosphorylase</fullName>
        <ecNumber evidence="4">2.4.1.1</ecNumber>
    </recommendedName>
</protein>
<evidence type="ECO:0000256" key="6">
    <source>
        <dbReference type="ARBA" id="ARBA00022676"/>
    </source>
</evidence>
<dbReference type="GO" id="GO:0005975">
    <property type="term" value="P:carbohydrate metabolic process"/>
    <property type="evidence" value="ECO:0007669"/>
    <property type="project" value="InterPro"/>
</dbReference>
<dbReference type="Proteomes" id="UP000737555">
    <property type="component" value="Unassembled WGS sequence"/>
</dbReference>
<keyword evidence="6" id="KW-0328">Glycosyltransferase</keyword>
<evidence type="ECO:0000259" key="11">
    <source>
        <dbReference type="Pfam" id="PF11897"/>
    </source>
</evidence>
<dbReference type="NCBIfam" id="TIGR02094">
    <property type="entry name" value="more_P_ylases"/>
    <property type="match status" value="1"/>
</dbReference>